<comment type="caution">
    <text evidence="1">The sequence shown here is derived from an EMBL/GenBank/DDBJ whole genome shotgun (WGS) entry which is preliminary data.</text>
</comment>
<dbReference type="AlphaFoldDB" id="A0A2S7I6G5"/>
<protein>
    <submittedName>
        <fullName evidence="1">Uncharacterized protein</fullName>
    </submittedName>
</protein>
<dbReference type="EMBL" id="PTPZ01000002">
    <property type="protein sequence ID" value="PPZ92170.1"/>
    <property type="molecule type" value="Genomic_DNA"/>
</dbReference>
<dbReference type="Proteomes" id="UP000238565">
    <property type="component" value="Unassembled WGS sequence"/>
</dbReference>
<gene>
    <name evidence="1" type="ORF">C3729_04115</name>
</gene>
<evidence type="ECO:0000313" key="1">
    <source>
        <dbReference type="EMBL" id="PPZ92170.1"/>
    </source>
</evidence>
<dbReference type="RefSeq" id="WP_104792992.1">
    <property type="nucleotide sequence ID" value="NZ_PTPZ01000002.1"/>
</dbReference>
<name>A0A2S7I6G5_9FLAO</name>
<reference evidence="1 2" key="1">
    <citation type="submission" date="2018-02" db="EMBL/GenBank/DDBJ databases">
        <title>Draft genome sequence of bacterial isolates from marine environment.</title>
        <authorList>
            <person name="Singh S.K."/>
            <person name="Hill R."/>
            <person name="Major S."/>
            <person name="Cai H."/>
            <person name="Li Y."/>
        </authorList>
    </citation>
    <scope>NUCLEOTIDE SEQUENCE [LARGE SCALE GENOMIC DNA]</scope>
    <source>
        <strain evidence="1 2">IMET F</strain>
    </source>
</reference>
<accession>A0A2S7I6G5</accession>
<organism evidence="1 2">
    <name type="scientific">Cloacibacterium normanense</name>
    <dbReference type="NCBI Taxonomy" id="237258"/>
    <lineage>
        <taxon>Bacteria</taxon>
        <taxon>Pseudomonadati</taxon>
        <taxon>Bacteroidota</taxon>
        <taxon>Flavobacteriia</taxon>
        <taxon>Flavobacteriales</taxon>
        <taxon>Weeksellaceae</taxon>
    </lineage>
</organism>
<proteinExistence type="predicted"/>
<evidence type="ECO:0000313" key="2">
    <source>
        <dbReference type="Proteomes" id="UP000238565"/>
    </source>
</evidence>
<sequence length="496" mass="57704">MKHFFILLFAIFFHGINAQTYVVPKSTGELIGFNSLWDKDKFFGYIEIHKDELIDKTQKFSFIVLDPDFKKISEGKFSLNKITNGTPHIGRTLYNNGKIIINLDEYNFGKGFYLNDTFVILDVATGLATESKTIQNNNIVNPKDFVLKNQDSPFLNYGFRISRIPNSGFIINEVEKKGSYGYYKNAIFINLNGEKIWQNKEIATESKDHFYEYTPLVSDEKVTLLYLEYYKNKRSISDNMLILDTKTGEQLSFKPIEENDYLLNYIEAKIVDDYIFLIGEYFKKNQDKNNKSPFIDNKLGLYRYKINKTTGEIISKNYLPFTEMSKFVDINENGRIKKEGILLIRSFEIRPDGNNVITAETYRPESILAINTYTELFSIQLNGDFKLEKMQSHNVNNSAGSKYAYTQVLSDNSGISSIFITNEVNQEKMIFLNEIIYNDNDKSFVTRKMQIQKNDEDKYFMAAKPGYIVLKEQFYWGKAKKLNKQAEFTLKKIETN</sequence>